<organism evidence="2 3">
    <name type="scientific">Tuber aestivum</name>
    <name type="common">summer truffle</name>
    <dbReference type="NCBI Taxonomy" id="59557"/>
    <lineage>
        <taxon>Eukaryota</taxon>
        <taxon>Fungi</taxon>
        <taxon>Dikarya</taxon>
        <taxon>Ascomycota</taxon>
        <taxon>Pezizomycotina</taxon>
        <taxon>Pezizomycetes</taxon>
        <taxon>Pezizales</taxon>
        <taxon>Tuberaceae</taxon>
        <taxon>Tuber</taxon>
    </lineage>
</organism>
<evidence type="ECO:0000313" key="3">
    <source>
        <dbReference type="Proteomes" id="UP001412239"/>
    </source>
</evidence>
<feature type="compositionally biased region" description="Basic residues" evidence="1">
    <location>
        <begin position="11"/>
        <end position="23"/>
    </location>
</feature>
<evidence type="ECO:0000256" key="1">
    <source>
        <dbReference type="SAM" id="MobiDB-lite"/>
    </source>
</evidence>
<accession>A0A292Q7J8</accession>
<name>A0A292Q7J8_9PEZI</name>
<protein>
    <submittedName>
        <fullName evidence="2">Uncharacterized protein</fullName>
    </submittedName>
</protein>
<dbReference type="AlphaFoldDB" id="A0A292Q7J8"/>
<feature type="region of interest" description="Disordered" evidence="1">
    <location>
        <begin position="1"/>
        <end position="29"/>
    </location>
</feature>
<gene>
    <name evidence="2" type="ORF">GSTUAT00000995001</name>
</gene>
<reference evidence="2" key="1">
    <citation type="submission" date="2015-10" db="EMBL/GenBank/DDBJ databases">
        <authorList>
            <person name="Regsiter A."/>
            <person name="william w."/>
        </authorList>
    </citation>
    <scope>NUCLEOTIDE SEQUENCE</scope>
    <source>
        <strain evidence="2">Montdore</strain>
    </source>
</reference>
<dbReference type="EMBL" id="LN890954">
    <property type="protein sequence ID" value="CUS14925.1"/>
    <property type="molecule type" value="Genomic_DNA"/>
</dbReference>
<sequence>MTTITEEARRKERRAQRRLRRKCPPQSSYHHIPCSAALDFARTATPEPLDPEKVHKLTLPVVEHYTKDLPSDVAKPSSRASGPDSLPAEDVLGEAGEKDLRRRVAQRNVDPSRYRFTVAQFQIPPVAAEEESSEEYLHRISSHRRRSLSLQLVPTDRPDWTEQDECSEPTPSIFSKVGPMLRKSENVWSVRPHNKHVAHVTPDDGSVLSMRAGSNGYPRSPTIVSHMIPELALITGGPRDCGYRAFVQISVVN</sequence>
<proteinExistence type="predicted"/>
<keyword evidence="3" id="KW-1185">Reference proteome</keyword>
<dbReference type="Proteomes" id="UP001412239">
    <property type="component" value="Unassembled WGS sequence"/>
</dbReference>
<evidence type="ECO:0000313" key="2">
    <source>
        <dbReference type="EMBL" id="CUS14925.1"/>
    </source>
</evidence>
<feature type="region of interest" description="Disordered" evidence="1">
    <location>
        <begin position="66"/>
        <end position="99"/>
    </location>
</feature>
<feature type="compositionally biased region" description="Basic and acidic residues" evidence="1">
    <location>
        <begin position="1"/>
        <end position="10"/>
    </location>
</feature>